<organism evidence="2 3">
    <name type="scientific">Burkholderia mallei (strain ATCC 23344)</name>
    <dbReference type="NCBI Taxonomy" id="243160"/>
    <lineage>
        <taxon>Bacteria</taxon>
        <taxon>Pseudomonadati</taxon>
        <taxon>Pseudomonadota</taxon>
        <taxon>Betaproteobacteria</taxon>
        <taxon>Burkholderiales</taxon>
        <taxon>Burkholderiaceae</taxon>
        <taxon>Burkholderia</taxon>
        <taxon>pseudomallei group</taxon>
    </lineage>
</organism>
<dbReference type="HOGENOM" id="CLU_2448930_0_0_4"/>
<reference evidence="2 3" key="1">
    <citation type="journal article" date="2004" name="Proc. Natl. Acad. Sci. U.S.A.">
        <title>Structural flexibility in the Burkholderia mallei genome.</title>
        <authorList>
            <person name="Nierman W.C."/>
            <person name="DeShazer D."/>
            <person name="Kim H.S."/>
            <person name="Tettelin H."/>
            <person name="Nelson K.E."/>
            <person name="Feldblyum T."/>
            <person name="Ulrich R.L."/>
            <person name="Ronning C.M."/>
            <person name="Brinkac L.M."/>
            <person name="Daugherty S.C."/>
            <person name="Davidsen T.D."/>
            <person name="Deboy R.T."/>
            <person name="Dimitrov G."/>
            <person name="Dodson R.J."/>
            <person name="Durkin A.S."/>
            <person name="Gwinn M.L."/>
            <person name="Haft D.H."/>
            <person name="Khouri H."/>
            <person name="Kolonay J.F."/>
            <person name="Madupu R."/>
            <person name="Mohammoud Y."/>
            <person name="Nelson W.C."/>
            <person name="Radune D."/>
            <person name="Romero C.M."/>
            <person name="Sarria S."/>
            <person name="Selengut J."/>
            <person name="Shamblin C."/>
            <person name="Sullivan S.A."/>
            <person name="White O."/>
            <person name="Yu Y."/>
            <person name="Zafar N."/>
            <person name="Zhou L."/>
            <person name="Fraser C.M."/>
        </authorList>
    </citation>
    <scope>NUCLEOTIDE SEQUENCE [LARGE SCALE GENOMIC DNA]</scope>
    <source>
        <strain evidence="2 3">ATCC 23344</strain>
    </source>
</reference>
<sequence>MARRILTARGATARHCAPNLSVSPMRMTHRHSLHSIQFPTGRRNDAFRLSPRGSHQRSRARPSRAARPLPLLAATLTTCRKRKGSHPKA</sequence>
<dbReference type="AlphaFoldDB" id="A0A0H2WFT2"/>
<evidence type="ECO:0000313" key="2">
    <source>
        <dbReference type="EMBL" id="AAU48209.1"/>
    </source>
</evidence>
<accession>A0A0H2WFT2</accession>
<name>A0A0H2WFT2_BURMA</name>
<feature type="region of interest" description="Disordered" evidence="1">
    <location>
        <begin position="39"/>
        <end position="67"/>
    </location>
</feature>
<dbReference type="KEGG" id="bma:BMA1765"/>
<dbReference type="Proteomes" id="UP000006693">
    <property type="component" value="Chromosome 1"/>
</dbReference>
<gene>
    <name evidence="2" type="ordered locus">BMA1765</name>
</gene>
<feature type="compositionally biased region" description="Basic residues" evidence="1">
    <location>
        <begin position="54"/>
        <end position="64"/>
    </location>
</feature>
<evidence type="ECO:0000256" key="1">
    <source>
        <dbReference type="SAM" id="MobiDB-lite"/>
    </source>
</evidence>
<proteinExistence type="predicted"/>
<keyword evidence="3" id="KW-1185">Reference proteome</keyword>
<evidence type="ECO:0000313" key="3">
    <source>
        <dbReference type="Proteomes" id="UP000006693"/>
    </source>
</evidence>
<dbReference type="EMBL" id="CP000010">
    <property type="protein sequence ID" value="AAU48209.1"/>
    <property type="molecule type" value="Genomic_DNA"/>
</dbReference>
<protein>
    <submittedName>
        <fullName evidence="2">Uncharacterized protein</fullName>
    </submittedName>
</protein>